<proteinExistence type="predicted"/>
<feature type="region of interest" description="Disordered" evidence="1">
    <location>
        <begin position="156"/>
        <end position="211"/>
    </location>
</feature>
<evidence type="ECO:0000313" key="4">
    <source>
        <dbReference type="Proteomes" id="UP000320948"/>
    </source>
</evidence>
<feature type="chain" id="PRO_5027108097" evidence="2">
    <location>
        <begin position="21"/>
        <end position="211"/>
    </location>
</feature>
<organism evidence="3 4">
    <name type="scientific">Blastochloris viridis</name>
    <name type="common">Rhodopseudomonas viridis</name>
    <dbReference type="NCBI Taxonomy" id="1079"/>
    <lineage>
        <taxon>Bacteria</taxon>
        <taxon>Pseudomonadati</taxon>
        <taxon>Pseudomonadota</taxon>
        <taxon>Alphaproteobacteria</taxon>
        <taxon>Hyphomicrobiales</taxon>
        <taxon>Blastochloridaceae</taxon>
        <taxon>Blastochloris</taxon>
    </lineage>
</organism>
<dbReference type="AlphaFoldDB" id="A0A6N4RBQ4"/>
<keyword evidence="2" id="KW-0732">Signal</keyword>
<feature type="signal peptide" evidence="2">
    <location>
        <begin position="1"/>
        <end position="20"/>
    </location>
</feature>
<feature type="compositionally biased region" description="Low complexity" evidence="1">
    <location>
        <begin position="159"/>
        <end position="176"/>
    </location>
</feature>
<evidence type="ECO:0000256" key="2">
    <source>
        <dbReference type="SAM" id="SignalP"/>
    </source>
</evidence>
<sequence length="211" mass="22243">MNKMLYVAAAAALVATQANAQVMVEQVENTTTVTHEVPANPYSDVPTTTTTTYTTVETTAVGSAPTVDPGHMATVKLEDGTTTQFPDTADKSWQEYAREKGYDRFTFDPTSGLFVVGKGEAKFADRWDENGKRVPTPVAKPAVKKAAKKVVVKEEAATEEALPAETAPAETAPVKEPAIDEKPATPTAEIQPATPADETPPAGAEAQGSGH</sequence>
<protein>
    <submittedName>
        <fullName evidence="3">Uncharacterized protein</fullName>
    </submittedName>
</protein>
<gene>
    <name evidence="3" type="ORF">DI628_07110</name>
</gene>
<dbReference type="Proteomes" id="UP000320948">
    <property type="component" value="Unassembled WGS sequence"/>
</dbReference>
<comment type="caution">
    <text evidence="3">The sequence shown here is derived from an EMBL/GenBank/DDBJ whole genome shotgun (WGS) entry which is preliminary data.</text>
</comment>
<reference evidence="3 4" key="1">
    <citation type="journal article" date="2017" name="Nat. Commun.">
        <title>In situ click chemistry generation of cyclooxygenase-2 inhibitors.</title>
        <authorList>
            <person name="Bhardwaj A."/>
            <person name="Kaur J."/>
            <person name="Wuest M."/>
            <person name="Wuest F."/>
        </authorList>
    </citation>
    <scope>NUCLEOTIDE SEQUENCE [LARGE SCALE GENOMIC DNA]</scope>
    <source>
        <strain evidence="3">S2_018_000_R2_106</strain>
    </source>
</reference>
<evidence type="ECO:0000256" key="1">
    <source>
        <dbReference type="SAM" id="MobiDB-lite"/>
    </source>
</evidence>
<accession>A0A6N4RBQ4</accession>
<dbReference type="EMBL" id="VAFM01000002">
    <property type="protein sequence ID" value="TKW60661.1"/>
    <property type="molecule type" value="Genomic_DNA"/>
</dbReference>
<evidence type="ECO:0000313" key="3">
    <source>
        <dbReference type="EMBL" id="TKW60661.1"/>
    </source>
</evidence>
<name>A0A6N4RBQ4_BLAVI</name>